<keyword evidence="2" id="KW-1133">Transmembrane helix</keyword>
<accession>A0A9D2HE14</accession>
<dbReference type="InterPro" id="IPR019533">
    <property type="entry name" value="Peptidase_S26"/>
</dbReference>
<feature type="transmembrane region" description="Helical" evidence="2">
    <location>
        <begin position="60"/>
        <end position="82"/>
    </location>
</feature>
<dbReference type="GO" id="GO:0004252">
    <property type="term" value="F:serine-type endopeptidase activity"/>
    <property type="evidence" value="ECO:0007669"/>
    <property type="project" value="InterPro"/>
</dbReference>
<name>A0A9D2HE14_9BACT</name>
<evidence type="ECO:0000259" key="3">
    <source>
        <dbReference type="Pfam" id="PF10502"/>
    </source>
</evidence>
<keyword evidence="2" id="KW-0472">Membrane</keyword>
<dbReference type="EMBL" id="DXAN01000014">
    <property type="protein sequence ID" value="HJA08456.1"/>
    <property type="molecule type" value="Genomic_DNA"/>
</dbReference>
<proteinExistence type="inferred from homology"/>
<dbReference type="AlphaFoldDB" id="A0A9D2HE14"/>
<sequence length="264" mass="28151">MEARAKRSVLTAFLLSVLAPCSGLLYVHRPVRALVCLLFLLAAVTAATSVELLASWKGMLGCLAVGGAAWLYALLASLLLAREGLAPDEARHDIGPWIVAYLALSFILAWVGDRPGYTGYRVTGEAMEPALVPGDYVLARRVDARDEAPRPGDLVVYVDEGGDGRAYIRRLAAVGGDVLDIGNGILRRNGSDTDIRLDALPGGVPALVVPEQDVLLTADSGEGPWHNRLAPENLVRSRLLYIYWSADLSRLGEIDAAAPLAGKS</sequence>
<dbReference type="InterPro" id="IPR000223">
    <property type="entry name" value="Pept_S26A_signal_pept_1"/>
</dbReference>
<keyword evidence="2 4" id="KW-0378">Hydrolase</keyword>
<feature type="transmembrane region" description="Helical" evidence="2">
    <location>
        <begin position="94"/>
        <end position="111"/>
    </location>
</feature>
<feature type="domain" description="Peptidase S26" evidence="3">
    <location>
        <begin position="115"/>
        <end position="194"/>
    </location>
</feature>
<evidence type="ECO:0000313" key="5">
    <source>
        <dbReference type="Proteomes" id="UP000824225"/>
    </source>
</evidence>
<dbReference type="NCBIfam" id="TIGR02227">
    <property type="entry name" value="sigpep_I_bact"/>
    <property type="match status" value="1"/>
</dbReference>
<gene>
    <name evidence="4" type="primary">lepB</name>
    <name evidence="4" type="ORF">H9962_04605</name>
</gene>
<comment type="subcellular location">
    <subcellularLocation>
        <location evidence="2">Membrane</location>
        <topology evidence="2">Single-pass type II membrane protein</topology>
    </subcellularLocation>
</comment>
<dbReference type="CDD" id="cd06530">
    <property type="entry name" value="S26_SPase_I"/>
    <property type="match status" value="1"/>
</dbReference>
<dbReference type="Gene3D" id="2.10.109.10">
    <property type="entry name" value="Umud Fragment, subunit A"/>
    <property type="match status" value="1"/>
</dbReference>
<dbReference type="GO" id="GO:0006465">
    <property type="term" value="P:signal peptide processing"/>
    <property type="evidence" value="ECO:0007669"/>
    <property type="project" value="InterPro"/>
</dbReference>
<reference evidence="4" key="2">
    <citation type="submission" date="2021-04" db="EMBL/GenBank/DDBJ databases">
        <authorList>
            <person name="Gilroy R."/>
        </authorList>
    </citation>
    <scope>NUCLEOTIDE SEQUENCE</scope>
    <source>
        <strain evidence="4">CHK186-16707</strain>
    </source>
</reference>
<dbReference type="GO" id="GO:0016020">
    <property type="term" value="C:membrane"/>
    <property type="evidence" value="ECO:0007669"/>
    <property type="project" value="UniProtKB-SubCell"/>
</dbReference>
<dbReference type="GO" id="GO:0009003">
    <property type="term" value="F:signal peptidase activity"/>
    <property type="evidence" value="ECO:0007669"/>
    <property type="project" value="UniProtKB-EC"/>
</dbReference>
<keyword evidence="2" id="KW-0812">Transmembrane</keyword>
<dbReference type="InterPro" id="IPR036286">
    <property type="entry name" value="LexA/Signal_pep-like_sf"/>
</dbReference>
<organism evidence="4 5">
    <name type="scientific">Candidatus Mailhella merdigallinarum</name>
    <dbReference type="NCBI Taxonomy" id="2838658"/>
    <lineage>
        <taxon>Bacteria</taxon>
        <taxon>Pseudomonadati</taxon>
        <taxon>Thermodesulfobacteriota</taxon>
        <taxon>Desulfovibrionia</taxon>
        <taxon>Desulfovibrionales</taxon>
        <taxon>Desulfovibrionaceae</taxon>
        <taxon>Mailhella</taxon>
    </lineage>
</organism>
<comment type="caution">
    <text evidence="4">The sequence shown here is derived from an EMBL/GenBank/DDBJ whole genome shotgun (WGS) entry which is preliminary data.</text>
</comment>
<protein>
    <recommendedName>
        <fullName evidence="1 2">Signal peptidase I</fullName>
        <ecNumber evidence="2">3.4.21.89</ecNumber>
    </recommendedName>
</protein>
<reference evidence="4" key="1">
    <citation type="journal article" date="2021" name="PeerJ">
        <title>Extensive microbial diversity within the chicken gut microbiome revealed by metagenomics and culture.</title>
        <authorList>
            <person name="Gilroy R."/>
            <person name="Ravi A."/>
            <person name="Getino M."/>
            <person name="Pursley I."/>
            <person name="Horton D.L."/>
            <person name="Alikhan N.F."/>
            <person name="Baker D."/>
            <person name="Gharbi K."/>
            <person name="Hall N."/>
            <person name="Watson M."/>
            <person name="Adriaenssens E.M."/>
            <person name="Foster-Nyarko E."/>
            <person name="Jarju S."/>
            <person name="Secka A."/>
            <person name="Antonio M."/>
            <person name="Oren A."/>
            <person name="Chaudhuri R.R."/>
            <person name="La Ragione R."/>
            <person name="Hildebrand F."/>
            <person name="Pallen M.J."/>
        </authorList>
    </citation>
    <scope>NUCLEOTIDE SEQUENCE</scope>
    <source>
        <strain evidence="4">CHK186-16707</strain>
    </source>
</reference>
<keyword evidence="2" id="KW-0645">Protease</keyword>
<dbReference type="EC" id="3.4.21.89" evidence="2"/>
<comment type="caution">
    <text evidence="2">Lacks conserved residue(s) required for the propagation of feature annotation.</text>
</comment>
<comment type="catalytic activity">
    <reaction evidence="2">
        <text>Cleavage of hydrophobic, N-terminal signal or leader sequences from secreted and periplasmic proteins.</text>
        <dbReference type="EC" id="3.4.21.89"/>
    </reaction>
</comment>
<dbReference type="Pfam" id="PF10502">
    <property type="entry name" value="Peptidase_S26"/>
    <property type="match status" value="1"/>
</dbReference>
<feature type="transmembrane region" description="Helical" evidence="2">
    <location>
        <begin position="33"/>
        <end position="53"/>
    </location>
</feature>
<dbReference type="Proteomes" id="UP000824225">
    <property type="component" value="Unassembled WGS sequence"/>
</dbReference>
<dbReference type="SUPFAM" id="SSF51306">
    <property type="entry name" value="LexA/Signal peptidase"/>
    <property type="match status" value="1"/>
</dbReference>
<evidence type="ECO:0000256" key="1">
    <source>
        <dbReference type="ARBA" id="ARBA00019232"/>
    </source>
</evidence>
<comment type="similarity">
    <text evidence="2">Belongs to the peptidase S26 family.</text>
</comment>
<evidence type="ECO:0000256" key="2">
    <source>
        <dbReference type="RuleBase" id="RU362042"/>
    </source>
</evidence>
<evidence type="ECO:0000313" key="4">
    <source>
        <dbReference type="EMBL" id="HJA08456.1"/>
    </source>
</evidence>